<reference evidence="2" key="1">
    <citation type="submission" date="2023-05" db="EMBL/GenBank/DDBJ databases">
        <authorList>
            <person name="Zhang X."/>
        </authorList>
    </citation>
    <scope>NUCLEOTIDE SEQUENCE</scope>
    <source>
        <strain evidence="2">YF14B1</strain>
    </source>
</reference>
<organism evidence="2 3">
    <name type="scientific">Xanthocytophaga flava</name>
    <dbReference type="NCBI Taxonomy" id="3048013"/>
    <lineage>
        <taxon>Bacteria</taxon>
        <taxon>Pseudomonadati</taxon>
        <taxon>Bacteroidota</taxon>
        <taxon>Cytophagia</taxon>
        <taxon>Cytophagales</taxon>
        <taxon>Rhodocytophagaceae</taxon>
        <taxon>Xanthocytophaga</taxon>
    </lineage>
</organism>
<dbReference type="RefSeq" id="WP_313979073.1">
    <property type="nucleotide sequence ID" value="NZ_JASJOS010000005.1"/>
</dbReference>
<gene>
    <name evidence="2" type="ORF">QNI16_12855</name>
</gene>
<dbReference type="Proteomes" id="UP001241110">
    <property type="component" value="Unassembled WGS sequence"/>
</dbReference>
<name>A0AAE3QLY7_9BACT</name>
<dbReference type="PROSITE" id="PS51257">
    <property type="entry name" value="PROKAR_LIPOPROTEIN"/>
    <property type="match status" value="1"/>
</dbReference>
<dbReference type="EMBL" id="JASJOS010000005">
    <property type="protein sequence ID" value="MDJ1481380.1"/>
    <property type="molecule type" value="Genomic_DNA"/>
</dbReference>
<feature type="signal peptide" evidence="1">
    <location>
        <begin position="1"/>
        <end position="21"/>
    </location>
</feature>
<dbReference type="AlphaFoldDB" id="A0AAE3QLY7"/>
<evidence type="ECO:0000256" key="1">
    <source>
        <dbReference type="SAM" id="SignalP"/>
    </source>
</evidence>
<protein>
    <recommendedName>
        <fullName evidence="4">DUF5034 domain-containing protein</fullName>
    </recommendedName>
</protein>
<keyword evidence="1" id="KW-0732">Signal</keyword>
<evidence type="ECO:0000313" key="3">
    <source>
        <dbReference type="Proteomes" id="UP001241110"/>
    </source>
</evidence>
<proteinExistence type="predicted"/>
<comment type="caution">
    <text evidence="2">The sequence shown here is derived from an EMBL/GenBank/DDBJ whole genome shotgun (WGS) entry which is preliminary data.</text>
</comment>
<accession>A0AAE3QLY7</accession>
<evidence type="ECO:0008006" key="4">
    <source>
        <dbReference type="Google" id="ProtNLM"/>
    </source>
</evidence>
<evidence type="ECO:0000313" key="2">
    <source>
        <dbReference type="EMBL" id="MDJ1481380.1"/>
    </source>
</evidence>
<sequence>MKTIKILSLAFLISVAPLFLTGCCWFDTCGCGDNFSQKYFKVNGWKATNVLIDSTVTNGYPYVRLDSLPETASHPYNKVGINLEVKAEYYSSLPINSYGLLMACDPLPNGHEGSKEKVSTIRITSNQDFDTEHPAGTNLAEIFLIKKMGFYNSWSEDVAVNLRTYSNGQPSPELAYTLWLAKPPVSSKKHIFTITYEQTNGDKYTVTTRELTFS</sequence>
<feature type="chain" id="PRO_5042071831" description="DUF5034 domain-containing protein" evidence="1">
    <location>
        <begin position="22"/>
        <end position="214"/>
    </location>
</feature>